<dbReference type="GO" id="GO:0007229">
    <property type="term" value="P:integrin-mediated signaling pathway"/>
    <property type="evidence" value="ECO:0007669"/>
    <property type="project" value="UniProtKB-KW"/>
</dbReference>
<dbReference type="PANTHER" id="PTHR23221">
    <property type="entry name" value="GLYCOSYLPHOSPHATIDYLINOSITOL PHOSPHOLIPASE D"/>
    <property type="match status" value="1"/>
</dbReference>
<evidence type="ECO:0000256" key="4">
    <source>
        <dbReference type="ARBA" id="ARBA00023180"/>
    </source>
</evidence>
<evidence type="ECO:0000313" key="6">
    <source>
        <dbReference type="EMBL" id="KIG11707.1"/>
    </source>
</evidence>
<dbReference type="Gene3D" id="2.130.10.130">
    <property type="entry name" value="Integrin alpha, N-terminal"/>
    <property type="match status" value="3"/>
</dbReference>
<dbReference type="PROSITE" id="PS51470">
    <property type="entry name" value="FG_GAP"/>
    <property type="match status" value="1"/>
</dbReference>
<keyword evidence="3" id="KW-0378">Hydrolase</keyword>
<name>A0A0C2CV24_9BACT</name>
<dbReference type="EMBL" id="JMCC02000194">
    <property type="protein sequence ID" value="KIG11707.1"/>
    <property type="molecule type" value="Genomic_DNA"/>
</dbReference>
<keyword evidence="6" id="KW-0401">Integrin</keyword>
<feature type="compositionally biased region" description="Low complexity" evidence="5">
    <location>
        <begin position="112"/>
        <end position="128"/>
    </location>
</feature>
<dbReference type="InterPro" id="IPR000413">
    <property type="entry name" value="Integrin_alpha"/>
</dbReference>
<evidence type="ECO:0000256" key="5">
    <source>
        <dbReference type="SAM" id="MobiDB-lite"/>
    </source>
</evidence>
<dbReference type="SMART" id="SM00191">
    <property type="entry name" value="Int_alpha"/>
    <property type="match status" value="4"/>
</dbReference>
<keyword evidence="1" id="KW-0732">Signal</keyword>
<dbReference type="InterPro" id="IPR028994">
    <property type="entry name" value="Integrin_alpha_N"/>
</dbReference>
<evidence type="ECO:0000256" key="3">
    <source>
        <dbReference type="ARBA" id="ARBA00022801"/>
    </source>
</evidence>
<sequence>MVVCEIDPIQEWPDVPTVPIMSPESVLRDHLRWEMYYVHNSPHWASKGIGTLYRDQGPDITTVGTGDSGGAAGTGPKRALPIMLGRQFDGTGNQYSNEYSSTTLETNDQENSEGAISGSGLASGDSGSPEFYKAPDGTWRLVSLHFGRHAGRVYSEAIPTRLNWVELLAGDQTPCHDSDADGWHWIGNCTEEYPKNIDSMDSTWAEDCRDDFETGGVGGWNELAGKITDVLPPEELGGLWVDKDVLADAYGDVLTLANAGTYGTPPAEATLAAVFYDIGESQAVPGFLGQTMNNGFEAAYLDRVLTGDFDGDSTLDELILQPNYDCGKGRALEIIDDVQTVWDRGVSGVLGDSVCADYFGAMAVVGDFDADGYDDVAFGVPGDDIGTSAHAGSISVLYGSSSGLTASADQLLHQDSPGVSGVAERWDLASETMTVGDFNCDGYHDVAVGAPQEDVGSIRKSGAVNVIYGSSSGLSTVADNWYQGVSGVPENDEAGDNFGGALAAGNFNDDESASSGLDCDDLAISSPGEDLGTETDAGYLYVMYGGDSGLSTTGAQSFTQGVNLGDRYEAGDRLGSVLVAGDTNSDGVDDLWVQAGGESCGTGEASYGHQTILGSTSGLSASATTFVCADSGGAYRTSEWAQLQQLAEHYARDIIYALENPT</sequence>
<dbReference type="GO" id="GO:0016787">
    <property type="term" value="F:hydrolase activity"/>
    <property type="evidence" value="ECO:0007669"/>
    <property type="project" value="UniProtKB-KW"/>
</dbReference>
<accession>A0A0C2CV24</accession>
<protein>
    <submittedName>
        <fullName evidence="6">Putative integrin-like protein</fullName>
    </submittedName>
</protein>
<dbReference type="GO" id="GO:0007155">
    <property type="term" value="P:cell adhesion"/>
    <property type="evidence" value="ECO:0007669"/>
    <property type="project" value="InterPro"/>
</dbReference>
<dbReference type="AlphaFoldDB" id="A0A0C2CV24"/>
<reference evidence="6 7" key="1">
    <citation type="submission" date="2014-12" db="EMBL/GenBank/DDBJ databases">
        <title>Genome assembly of Enhygromyxa salina DSM 15201.</title>
        <authorList>
            <person name="Sharma G."/>
            <person name="Subramanian S."/>
        </authorList>
    </citation>
    <scope>NUCLEOTIDE SEQUENCE [LARGE SCALE GENOMIC DNA]</scope>
    <source>
        <strain evidence="6 7">DSM 15201</strain>
    </source>
</reference>
<gene>
    <name evidence="6" type="ORF">DB30_02619</name>
</gene>
<feature type="region of interest" description="Disordered" evidence="5">
    <location>
        <begin position="94"/>
        <end position="129"/>
    </location>
</feature>
<dbReference type="SUPFAM" id="SSF69318">
    <property type="entry name" value="Integrin alpha N-terminal domain"/>
    <property type="match status" value="2"/>
</dbReference>
<dbReference type="PRINTS" id="PR01185">
    <property type="entry name" value="INTEGRINA"/>
</dbReference>
<evidence type="ECO:0000256" key="2">
    <source>
        <dbReference type="ARBA" id="ARBA00022737"/>
    </source>
</evidence>
<proteinExistence type="predicted"/>
<dbReference type="Pfam" id="PF01839">
    <property type="entry name" value="FG-GAP"/>
    <property type="match status" value="2"/>
</dbReference>
<keyword evidence="2" id="KW-0677">Repeat</keyword>
<dbReference type="PANTHER" id="PTHR23221:SF7">
    <property type="entry name" value="PHOSPHATIDYLINOSITOL-GLYCAN-SPECIFIC PHOSPHOLIPASE D"/>
    <property type="match status" value="1"/>
</dbReference>
<dbReference type="InterPro" id="IPR013519">
    <property type="entry name" value="Int_alpha_beta-p"/>
</dbReference>
<dbReference type="GO" id="GO:0008305">
    <property type="term" value="C:integrin complex"/>
    <property type="evidence" value="ECO:0007669"/>
    <property type="project" value="InterPro"/>
</dbReference>
<comment type="caution">
    <text evidence="6">The sequence shown here is derived from an EMBL/GenBank/DDBJ whole genome shotgun (WGS) entry which is preliminary data.</text>
</comment>
<dbReference type="Proteomes" id="UP000031599">
    <property type="component" value="Unassembled WGS sequence"/>
</dbReference>
<evidence type="ECO:0000313" key="7">
    <source>
        <dbReference type="Proteomes" id="UP000031599"/>
    </source>
</evidence>
<feature type="compositionally biased region" description="Polar residues" evidence="5">
    <location>
        <begin position="94"/>
        <end position="106"/>
    </location>
</feature>
<organism evidence="6 7">
    <name type="scientific">Enhygromyxa salina</name>
    <dbReference type="NCBI Taxonomy" id="215803"/>
    <lineage>
        <taxon>Bacteria</taxon>
        <taxon>Pseudomonadati</taxon>
        <taxon>Myxococcota</taxon>
        <taxon>Polyangia</taxon>
        <taxon>Nannocystales</taxon>
        <taxon>Nannocystaceae</taxon>
        <taxon>Enhygromyxa</taxon>
    </lineage>
</organism>
<evidence type="ECO:0000256" key="1">
    <source>
        <dbReference type="ARBA" id="ARBA00022729"/>
    </source>
</evidence>
<dbReference type="InterPro" id="IPR013517">
    <property type="entry name" value="FG-GAP"/>
</dbReference>
<keyword evidence="4" id="KW-0325">Glycoprotein</keyword>